<feature type="region of interest" description="Disordered" evidence="2">
    <location>
        <begin position="1"/>
        <end position="28"/>
    </location>
</feature>
<dbReference type="Proteomes" id="UP001515480">
    <property type="component" value="Unassembled WGS sequence"/>
</dbReference>
<accession>A0AB34JCN7</accession>
<keyword evidence="1" id="KW-0175">Coiled coil</keyword>
<dbReference type="EMBL" id="JBGBPQ010000010">
    <property type="protein sequence ID" value="KAL1518753.1"/>
    <property type="molecule type" value="Genomic_DNA"/>
</dbReference>
<reference evidence="3 4" key="1">
    <citation type="journal article" date="2024" name="Science">
        <title>Giant polyketide synthase enzymes in the biosynthesis of giant marine polyether toxins.</title>
        <authorList>
            <person name="Fallon T.R."/>
            <person name="Shende V.V."/>
            <person name="Wierzbicki I.H."/>
            <person name="Pendleton A.L."/>
            <person name="Watervoot N.F."/>
            <person name="Auber R.P."/>
            <person name="Gonzalez D.J."/>
            <person name="Wisecaver J.H."/>
            <person name="Moore B.S."/>
        </authorList>
    </citation>
    <scope>NUCLEOTIDE SEQUENCE [LARGE SCALE GENOMIC DNA]</scope>
    <source>
        <strain evidence="3 4">12B1</strain>
    </source>
</reference>
<feature type="coiled-coil region" evidence="1">
    <location>
        <begin position="72"/>
        <end position="113"/>
    </location>
</feature>
<keyword evidence="4" id="KW-1185">Reference proteome</keyword>
<dbReference type="AlphaFoldDB" id="A0AB34JCN7"/>
<evidence type="ECO:0000256" key="2">
    <source>
        <dbReference type="SAM" id="MobiDB-lite"/>
    </source>
</evidence>
<organism evidence="3 4">
    <name type="scientific">Prymnesium parvum</name>
    <name type="common">Toxic golden alga</name>
    <dbReference type="NCBI Taxonomy" id="97485"/>
    <lineage>
        <taxon>Eukaryota</taxon>
        <taxon>Haptista</taxon>
        <taxon>Haptophyta</taxon>
        <taxon>Prymnesiophyceae</taxon>
        <taxon>Prymnesiales</taxon>
        <taxon>Prymnesiaceae</taxon>
        <taxon>Prymnesium</taxon>
    </lineage>
</organism>
<gene>
    <name evidence="3" type="ORF">AB1Y20_003038</name>
</gene>
<comment type="caution">
    <text evidence="3">The sequence shown here is derived from an EMBL/GenBank/DDBJ whole genome shotgun (WGS) entry which is preliminary data.</text>
</comment>
<protein>
    <submittedName>
        <fullName evidence="3">Uncharacterized protein</fullName>
    </submittedName>
</protein>
<evidence type="ECO:0000313" key="3">
    <source>
        <dbReference type="EMBL" id="KAL1518753.1"/>
    </source>
</evidence>
<name>A0AB34JCN7_PRYPA</name>
<evidence type="ECO:0000313" key="4">
    <source>
        <dbReference type="Proteomes" id="UP001515480"/>
    </source>
</evidence>
<evidence type="ECO:0000256" key="1">
    <source>
        <dbReference type="SAM" id="Coils"/>
    </source>
</evidence>
<proteinExistence type="predicted"/>
<sequence>MAESRSELAELRRASSEQKQQDAARLASECEAHKDEVGILKQAKHQAAAQLAALTQQLLQGKEHERRFEGEILVLSDAKKSLETQLKEARASLQALKADLARREGARAAAQRRLRAFPEMVQAVQALLEAPDDLSS</sequence>